<feature type="region of interest" description="Disordered" evidence="5">
    <location>
        <begin position="2132"/>
        <end position="2154"/>
    </location>
</feature>
<dbReference type="GO" id="GO:0005739">
    <property type="term" value="C:mitochondrion"/>
    <property type="evidence" value="ECO:0007669"/>
    <property type="project" value="UniProtKB-SubCell"/>
</dbReference>
<reference evidence="7 8" key="1">
    <citation type="journal article" date="2018" name="Sci. Rep.">
        <title>Characterisation of pathogen-specific regions and novel effector candidates in Fusarium oxysporum f. sp. cepae.</title>
        <authorList>
            <person name="Armitage A.D."/>
            <person name="Taylor A."/>
            <person name="Sobczyk M.K."/>
            <person name="Baxter L."/>
            <person name="Greenfield B.P."/>
            <person name="Bates H.J."/>
            <person name="Wilson F."/>
            <person name="Jackson A.C."/>
            <person name="Ott S."/>
            <person name="Harrison R.J."/>
            <person name="Clarkson J.P."/>
        </authorList>
    </citation>
    <scope>NUCLEOTIDE SEQUENCE [LARGE SCALE GENOMIC DNA]</scope>
    <source>
        <strain evidence="7 8">FoC_Fus2</strain>
    </source>
</reference>
<evidence type="ECO:0000256" key="5">
    <source>
        <dbReference type="SAM" id="MobiDB-lite"/>
    </source>
</evidence>
<feature type="region of interest" description="Disordered" evidence="5">
    <location>
        <begin position="64"/>
        <end position="89"/>
    </location>
</feature>
<dbReference type="InterPro" id="IPR043502">
    <property type="entry name" value="DNA/RNA_pol_sf"/>
</dbReference>
<dbReference type="InterPro" id="IPR001584">
    <property type="entry name" value="Integrase_cat-core"/>
</dbReference>
<feature type="region of interest" description="Disordered" evidence="5">
    <location>
        <begin position="2440"/>
        <end position="2468"/>
    </location>
</feature>
<dbReference type="SUPFAM" id="SSF53098">
    <property type="entry name" value="Ribonuclease H-like"/>
    <property type="match status" value="2"/>
</dbReference>
<dbReference type="InterPro" id="IPR036397">
    <property type="entry name" value="RNaseH_sf"/>
</dbReference>
<dbReference type="PROSITE" id="PS50994">
    <property type="entry name" value="INTEGRASE"/>
    <property type="match status" value="2"/>
</dbReference>
<comment type="caution">
    <text evidence="7">The sequence shown here is derived from an EMBL/GenBank/DDBJ whole genome shotgun (WGS) entry which is preliminary data.</text>
</comment>
<keyword evidence="2" id="KW-0064">Aspartyl protease</keyword>
<evidence type="ECO:0000256" key="1">
    <source>
        <dbReference type="ARBA" id="ARBA00004173"/>
    </source>
</evidence>
<dbReference type="GO" id="GO:0003723">
    <property type="term" value="F:RNA binding"/>
    <property type="evidence" value="ECO:0007669"/>
    <property type="project" value="UniProtKB-KW"/>
</dbReference>
<accession>A0A3L6N222</accession>
<evidence type="ECO:0000256" key="2">
    <source>
        <dbReference type="ARBA" id="ARBA00022750"/>
    </source>
</evidence>
<evidence type="ECO:0000259" key="6">
    <source>
        <dbReference type="PROSITE" id="PS50994"/>
    </source>
</evidence>
<dbReference type="InterPro" id="IPR012337">
    <property type="entry name" value="RNaseH-like_sf"/>
</dbReference>
<evidence type="ECO:0000313" key="7">
    <source>
        <dbReference type="EMBL" id="RKK10887.1"/>
    </source>
</evidence>
<dbReference type="Pfam" id="PF25597">
    <property type="entry name" value="SH3_retrovirus"/>
    <property type="match status" value="1"/>
</dbReference>
<protein>
    <recommendedName>
        <fullName evidence="6">Integrase catalytic domain-containing protein</fullName>
    </recommendedName>
</protein>
<dbReference type="Gene3D" id="3.30.420.10">
    <property type="entry name" value="Ribonuclease H-like superfamily/Ribonuclease H"/>
    <property type="match status" value="2"/>
</dbReference>
<evidence type="ECO:0000256" key="4">
    <source>
        <dbReference type="ARBA" id="ARBA00023128"/>
    </source>
</evidence>
<feature type="region of interest" description="Disordered" evidence="5">
    <location>
        <begin position="1493"/>
        <end position="1533"/>
    </location>
</feature>
<dbReference type="GO" id="GO:0004190">
    <property type="term" value="F:aspartic-type endopeptidase activity"/>
    <property type="evidence" value="ECO:0007669"/>
    <property type="project" value="UniProtKB-KW"/>
</dbReference>
<dbReference type="Proteomes" id="UP000270866">
    <property type="component" value="Unassembled WGS sequence"/>
</dbReference>
<feature type="domain" description="Integrase catalytic" evidence="6">
    <location>
        <begin position="1823"/>
        <end position="1997"/>
    </location>
</feature>
<evidence type="ECO:0000256" key="3">
    <source>
        <dbReference type="ARBA" id="ARBA00022884"/>
    </source>
</evidence>
<feature type="region of interest" description="Disordered" evidence="5">
    <location>
        <begin position="285"/>
        <end position="326"/>
    </location>
</feature>
<dbReference type="SUPFAM" id="SSF56672">
    <property type="entry name" value="DNA/RNA polymerases"/>
    <property type="match status" value="2"/>
</dbReference>
<keyword evidence="2" id="KW-0378">Hydrolase</keyword>
<dbReference type="PANTHER" id="PTHR11439:SF483">
    <property type="entry name" value="PEPTIDE SYNTHASE GLIP-LIKE, PUTATIVE (AFU_ORTHOLOGUE AFUA_3G12920)-RELATED"/>
    <property type="match status" value="1"/>
</dbReference>
<feature type="compositionally biased region" description="Basic residues" evidence="5">
    <location>
        <begin position="1510"/>
        <end position="1524"/>
    </location>
</feature>
<dbReference type="InterPro" id="IPR013103">
    <property type="entry name" value="RVT_2"/>
</dbReference>
<keyword evidence="3" id="KW-0694">RNA-binding</keyword>
<feature type="compositionally biased region" description="Polar residues" evidence="5">
    <location>
        <begin position="2698"/>
        <end position="2708"/>
    </location>
</feature>
<dbReference type="Pfam" id="PF22936">
    <property type="entry name" value="Pol_BBD"/>
    <property type="match status" value="2"/>
</dbReference>
<dbReference type="PANTHER" id="PTHR11439">
    <property type="entry name" value="GAG-POL-RELATED RETROTRANSPOSON"/>
    <property type="match status" value="1"/>
</dbReference>
<dbReference type="Pfam" id="PF07727">
    <property type="entry name" value="RVT_2"/>
    <property type="match status" value="2"/>
</dbReference>
<organism evidence="7 8">
    <name type="scientific">Fusarium oxysporum f. sp. cepae</name>
    <dbReference type="NCBI Taxonomy" id="396571"/>
    <lineage>
        <taxon>Eukaryota</taxon>
        <taxon>Fungi</taxon>
        <taxon>Dikarya</taxon>
        <taxon>Ascomycota</taxon>
        <taxon>Pezizomycotina</taxon>
        <taxon>Sordariomycetes</taxon>
        <taxon>Hypocreomycetidae</taxon>
        <taxon>Hypocreales</taxon>
        <taxon>Nectriaceae</taxon>
        <taxon>Fusarium</taxon>
        <taxon>Fusarium oxysporum species complex</taxon>
    </lineage>
</organism>
<comment type="subcellular location">
    <subcellularLocation>
        <location evidence="1">Mitochondrion</location>
    </subcellularLocation>
</comment>
<dbReference type="GO" id="GO:0005634">
    <property type="term" value="C:nucleus"/>
    <property type="evidence" value="ECO:0007669"/>
    <property type="project" value="UniProtKB-ARBA"/>
</dbReference>
<dbReference type="InterPro" id="IPR057670">
    <property type="entry name" value="SH3_retrovirus"/>
</dbReference>
<sequence>MSLSKPQKEGLTATLSKPEDFLNWEHEFLLQAHRLGLQQHLKSKTFLGDEPAIPDIRKRRYTKTATAQRTIRSHTAESQDGAPDDIQETANGTWSISDLTDQGQKIFQQDLTFYQLQEKVFEKQKTALGTLQDWVIRTVSPSLIQTCCQSNESIYEWHRNLRARCGRTEEDETKDARNRYLTLLRTAPKTVSQAAFKWLDQWEEAMAKGRQREVPETLHNSAWAWDFFSVTTHILPSWTASYKISSKTLLQNRALSYRDVGNAFRNELQDAEATKGRVARGAFSASYAGEDPQDDEGDAHIIEGQYPSSKKGERKRQRSPEKRQECPACGLSHELAKCFYVFPNQAWKGFKPRERIQKKVKEALEEDSDLGAQAAFAAQRDNYPLRNSVILDPGATISITNSANRLARFQPAIPGDFIWAGDRRLPILGYGTMTIRLTGTRVLMLEDVAYCPRLLTTLVSLRQLRKKGFYWDNRCNPTTLRRLDRTIACTIHDLYGQYVIEYQPESFPKAAFAAHRFSSYTKKAPLTGEAIRWHSRLGHPGPQALEHLISASQGVRIRGPTTVECDACGISKIKRQIRRAPRQSDQKAGERIAIDFHDYQEGIGGYTSQMLLTCRATGYIWDYYLTARTTEAIITAFKSFLSHLEVQHGLKVKVIECDNEITEIKPKIGDFLRNRAIIIEPSAPYTQAQNGGAERSGGVVKDKERAMRTGAKLPHQLWPEIGRTAVYLYNRTPNYASGWKTPYDQLHTASAKAAGIPHPKKQPDQTHLRAFGCKAYAMTSDAQQKVNRKMRLKPKGWIGFLVGYRSSNIYRIWIPTINRIVNTRDVIFNEDEGCNGDWESFKDELLEADLEEIAKFVQGSSLPEQDDNEQAEQVEDCIEVALPTTTLADESSPITDETEDCIVATALENSLKQSEDSDILPTPPVTPLSALLAHSSRALSDEGNKTVSWQAAFLAGTKSPLQTSIERKLRQGVKMHRNSLPPPPTKHQDLKHHPFGMLFQEAEESHLQSHKEMRSWTEIRKKDARAVDQQVLGCMWVYVYKFDKHGRFQKCKARLVVRGDQQAKGRLQETYAATLAGRSFRTLIAIAARFDLEMVQYDVVNAFVNAPIDQDIFMHMAPGYKKTATILKLNKALYGLRASPLLWQKELSKTLLEIGYTQIPHEPCCFKKEGVLFFFYVDDVIIAYRKARKDKADELTRQLGSKYKLTGGDPVQWFLGMEVIRDRPARKIWLSQTAYIDKIANLANKGTSTVPMTQTELRPQTGLAAPAEIQRYQRKVGSILYIAVNTRPDIAFAASRLARFLVNPGQEHQDAADRVIHYLSHTRHRALRFGGPGGLTVASDASFADNTLDRKSSQAYTIRLFDGLIGWRASKQNTVTTSTTEAELLALAQAAKESLYTTLYQFIRIKTSSYETIPQFNVEFERLVKLLLDQKEPISDTLKKVVYLAACESEYPEWTARQRALLRSEHPPTLRSMQQDLVDENRSSDEEDDIASAYWSHGKKANKKNDLGAKKSRTQNHRRNKPQKAFRNENNHRINKSRDHVCSNCKKKGHHETDCWFTHKDKRPDWAVKLAKELAEHDRQNEDTKSLHIRESNRRTVERSFLILEDEISNAPVQVVEKCRISASYESKPERWLFDTGSSVHICNDRHLFSSLQPATRTVLITGGGRVYPSGRGTVKMTFFNKRQEEVIINLKDALYIPEFPVNIMSGLKLYTSGGWVDGNDLYDSTGDLFGQLFIGIDGLYVNTEKDFHHLEYKNHLVSSAISYHAISKGDCLDIGLWHRRLGHINPHQVSETAKMTRGMFCKKRHNHKSFDYCLACDVSKALRWSPRNKRRRATRAGFIHVDTFKVNPPGINGQRWGIIATDDRHRMRWSYTFTRKSMASEFLSKLISALWTQYKVRVHTIQMDGGSELYGASIKGLERTHGVRIIRTPPYTPEFNGVAERSNRVIFDKVRTTIESEQIPSELWPFVLQDMVRKTNCTTTRAVDGLTPLESFLNEVSPGQDNKPDLSGERICGSQVTIHIPQERRLRSHKFGPRGETGIYINMEGSQIYTCWVPSRRKGHQIVRSANVTFYEKVGEKDLQTGTEHDVEPTIRTNGAPISCRPQSALERTETPMSNKSEVHYLQHTEVHYPPCEQTTTSETSVQLPDPRKEEITEPKTMTEALQGPYREHWLRAIHSELRSILTKGIWRILDRNQAHHKPLTVKWVFKVKKNEEGGLDKFKARLVVRGFEQQPGFDYDQTFASVAKVATWRILLTVAACLDWEIEQMDVSTAFLKGDLDEDVFIEMPEGLVEYFDQHPEDCPSDFSSEKICKLLKSLYGLKQAPRQWQMKLKKTLESLGFRQIISDMAVYKNPATGVIIITYVDDLLIMGNDKQVIQGYKARLGEIFTMTDLGPAKHFLGVRITRDRNARLIYLSQDAYFNRILKRFGLENCRPVKTPMERNSLSTLRPRDDGDSASPEEREDYSSKTGSLMYGMTQTRPDLAFLLSILSRYMSNPSPAHSQLIKRGYRYLQQTKHHGLVLGGVRKDPKDAWSVTAWADSDWKGDNFTGRSTFGWLVQLEESTVSWRAKRHETVALSTTEAEYTALSQCARELTWIRNLFSELQLSLDIPILLNGDNQGSLKLCRNPELHQRTKHIPLVEHHIREEIEAGNIDVQYVRSHEQIADGLTKPLPAASHDKFLEALRVSQSPTEEGGRLLWNTQEPTTADP</sequence>
<feature type="domain" description="Integrase catalytic" evidence="6">
    <location>
        <begin position="577"/>
        <end position="750"/>
    </location>
</feature>
<dbReference type="CDD" id="cd09272">
    <property type="entry name" value="RNase_HI_RT_Ty1"/>
    <property type="match status" value="1"/>
</dbReference>
<keyword evidence="4" id="KW-0496">Mitochondrion</keyword>
<name>A0A3L6N222_FUSOX</name>
<keyword evidence="2" id="KW-0645">Protease</keyword>
<feature type="compositionally biased region" description="Polar residues" evidence="5">
    <location>
        <begin position="2134"/>
        <end position="2144"/>
    </location>
</feature>
<feature type="region of interest" description="Disordered" evidence="5">
    <location>
        <begin position="2686"/>
        <end position="2708"/>
    </location>
</feature>
<dbReference type="EMBL" id="MRCU01000010">
    <property type="protein sequence ID" value="RKK10887.1"/>
    <property type="molecule type" value="Genomic_DNA"/>
</dbReference>
<dbReference type="GO" id="GO:0015074">
    <property type="term" value="P:DNA integration"/>
    <property type="evidence" value="ECO:0007669"/>
    <property type="project" value="InterPro"/>
</dbReference>
<evidence type="ECO:0000313" key="8">
    <source>
        <dbReference type="Proteomes" id="UP000270866"/>
    </source>
</evidence>
<dbReference type="InterPro" id="IPR054722">
    <property type="entry name" value="PolX-like_BBD"/>
</dbReference>
<proteinExistence type="predicted"/>
<gene>
    <name evidence="7" type="ORF">BFJ65_g14882</name>
</gene>